<feature type="domain" description="Penicillin-binding protein dimerisation" evidence="7">
    <location>
        <begin position="89"/>
        <end position="234"/>
    </location>
</feature>
<evidence type="ECO:0000256" key="1">
    <source>
        <dbReference type="ARBA" id="ARBA00004370"/>
    </source>
</evidence>
<dbReference type="SUPFAM" id="SSF56601">
    <property type="entry name" value="beta-lactamase/transpeptidase-like"/>
    <property type="match status" value="1"/>
</dbReference>
<reference evidence="8 9" key="1">
    <citation type="submission" date="2024-09" db="EMBL/GenBank/DDBJ databases">
        <authorList>
            <person name="Sun Q."/>
            <person name="Mori K."/>
        </authorList>
    </citation>
    <scope>NUCLEOTIDE SEQUENCE [LARGE SCALE GENOMIC DNA]</scope>
    <source>
        <strain evidence="8 9">TBRC 3947</strain>
    </source>
</reference>
<comment type="caution">
    <text evidence="8">The sequence shown here is derived from an EMBL/GenBank/DDBJ whole genome shotgun (WGS) entry which is preliminary data.</text>
</comment>
<comment type="subcellular location">
    <subcellularLocation>
        <location evidence="1">Membrane</location>
    </subcellularLocation>
</comment>
<evidence type="ECO:0000256" key="2">
    <source>
        <dbReference type="ARBA" id="ARBA00007171"/>
    </source>
</evidence>
<dbReference type="PANTHER" id="PTHR30627">
    <property type="entry name" value="PEPTIDOGLYCAN D,D-TRANSPEPTIDASE"/>
    <property type="match status" value="1"/>
</dbReference>
<dbReference type="EMBL" id="JBHLUH010000021">
    <property type="protein sequence ID" value="MFC0528829.1"/>
    <property type="molecule type" value="Genomic_DNA"/>
</dbReference>
<dbReference type="InterPro" id="IPR050515">
    <property type="entry name" value="Beta-lactam/transpept"/>
</dbReference>
<comment type="similarity">
    <text evidence="2">Belongs to the transpeptidase family.</text>
</comment>
<protein>
    <submittedName>
        <fullName evidence="8">Peptidoglycan D,D-transpeptidase FtsI family protein</fullName>
    </submittedName>
</protein>
<dbReference type="InterPro" id="IPR001460">
    <property type="entry name" value="PCN-bd_Tpept"/>
</dbReference>
<dbReference type="SUPFAM" id="SSF56519">
    <property type="entry name" value="Penicillin binding protein dimerisation domain"/>
    <property type="match status" value="1"/>
</dbReference>
<gene>
    <name evidence="8" type="ORF">ACFFIA_14290</name>
</gene>
<dbReference type="Gene3D" id="3.90.1310.10">
    <property type="entry name" value="Penicillin-binding protein 2a (Domain 2)"/>
    <property type="match status" value="1"/>
</dbReference>
<dbReference type="Gene3D" id="3.40.710.10">
    <property type="entry name" value="DD-peptidase/beta-lactamase superfamily"/>
    <property type="match status" value="1"/>
</dbReference>
<keyword evidence="5" id="KW-1133">Transmembrane helix</keyword>
<proteinExistence type="inferred from homology"/>
<feature type="transmembrane region" description="Helical" evidence="5">
    <location>
        <begin position="46"/>
        <end position="65"/>
    </location>
</feature>
<keyword evidence="3 5" id="KW-0472">Membrane</keyword>
<dbReference type="Proteomes" id="UP001589867">
    <property type="component" value="Unassembled WGS sequence"/>
</dbReference>
<evidence type="ECO:0000259" key="7">
    <source>
        <dbReference type="Pfam" id="PF03717"/>
    </source>
</evidence>
<accession>A0ABV6M2N9</accession>
<organism evidence="8 9">
    <name type="scientific">Phytohabitans kaempferiae</name>
    <dbReference type="NCBI Taxonomy" id="1620943"/>
    <lineage>
        <taxon>Bacteria</taxon>
        <taxon>Bacillati</taxon>
        <taxon>Actinomycetota</taxon>
        <taxon>Actinomycetes</taxon>
        <taxon>Micromonosporales</taxon>
        <taxon>Micromonosporaceae</taxon>
    </lineage>
</organism>
<name>A0ABV6M2N9_9ACTN</name>
<sequence length="614" mass="65569">MGAARRVAGPRRGEQRRQGGKATPPRKKAPAPPRRPPRLMDQRRRLRLGTVLALTLFATIGIRLVTIQFTDSPAFAERGLLDRLATEELPAPRGAIYDRNGSVLAHSVEARFVAVDPELVRDPKTTAAALSPLLGVPQSELLPKLAKRKQPGGGASRFEYLARGVDIAVADRVAALKLPELIVRRDERREWPGADLAASIIGFTSPDLNGLEGLEARYDELLRGVNGKRVFEVGQGSLNAAIPGGYHRETEAQPGSSLQLTIDRDLQFMVQRALAERMAQAKAYTGAAVVMDAHTGEVLAQASYPTYDAARPLKVKPEHREDTATSFVVDPGSVHKAITVGAALQEGAVKPEDTFMVGPRVRKGDQWFKDTHTNWTPQRMTIPGILAYSSNVGTIAIADKLGKEKLYEYQKKFGLGTATGVGVPGEADGMLLAPEKWSGSAAGSVPIGHSVAVTPLQMAAAYAAIANDGTWVQPQLVRETITPEGERTRSAPPTTRQVLSPENARALREMLEAVIVVDDATGRQAAVEGYRVAGKTGTGSRVVDGKYTSGAVASFVGMAPAENPRYVIAVFAHTPGGGGGEVTAPAFSAMMSYALTRYGVPVSSGKPPKFVVYP</sequence>
<dbReference type="Gene3D" id="3.30.450.330">
    <property type="match status" value="1"/>
</dbReference>
<evidence type="ECO:0000256" key="5">
    <source>
        <dbReference type="SAM" id="Phobius"/>
    </source>
</evidence>
<feature type="domain" description="Penicillin-binding protein transpeptidase" evidence="6">
    <location>
        <begin position="286"/>
        <end position="591"/>
    </location>
</feature>
<evidence type="ECO:0000256" key="3">
    <source>
        <dbReference type="ARBA" id="ARBA00023136"/>
    </source>
</evidence>
<dbReference type="InterPro" id="IPR012338">
    <property type="entry name" value="Beta-lactam/transpept-like"/>
</dbReference>
<keyword evidence="5" id="KW-0812">Transmembrane</keyword>
<dbReference type="InterPro" id="IPR036138">
    <property type="entry name" value="PBP_dimer_sf"/>
</dbReference>
<feature type="region of interest" description="Disordered" evidence="4">
    <location>
        <begin position="1"/>
        <end position="41"/>
    </location>
</feature>
<dbReference type="Pfam" id="PF03717">
    <property type="entry name" value="PBP_dimer"/>
    <property type="match status" value="1"/>
</dbReference>
<dbReference type="Pfam" id="PF00905">
    <property type="entry name" value="Transpeptidase"/>
    <property type="match status" value="1"/>
</dbReference>
<evidence type="ECO:0000313" key="9">
    <source>
        <dbReference type="Proteomes" id="UP001589867"/>
    </source>
</evidence>
<dbReference type="RefSeq" id="WP_377251259.1">
    <property type="nucleotide sequence ID" value="NZ_JBHLUH010000021.1"/>
</dbReference>
<dbReference type="PANTHER" id="PTHR30627:SF1">
    <property type="entry name" value="PEPTIDOGLYCAN D,D-TRANSPEPTIDASE FTSI"/>
    <property type="match status" value="1"/>
</dbReference>
<keyword evidence="9" id="KW-1185">Reference proteome</keyword>
<evidence type="ECO:0000259" key="6">
    <source>
        <dbReference type="Pfam" id="PF00905"/>
    </source>
</evidence>
<evidence type="ECO:0000313" key="8">
    <source>
        <dbReference type="EMBL" id="MFC0528829.1"/>
    </source>
</evidence>
<dbReference type="InterPro" id="IPR005311">
    <property type="entry name" value="PBP_dimer"/>
</dbReference>
<evidence type="ECO:0000256" key="4">
    <source>
        <dbReference type="SAM" id="MobiDB-lite"/>
    </source>
</evidence>